<feature type="transmembrane region" description="Helical" evidence="1">
    <location>
        <begin position="12"/>
        <end position="34"/>
    </location>
</feature>
<gene>
    <name evidence="2" type="ORF">ABNW52_16765</name>
</gene>
<keyword evidence="3" id="KW-1185">Reference proteome</keyword>
<protein>
    <submittedName>
        <fullName evidence="2">Prepilin-type N-terminal cleavage/methylation domain-containing protein</fullName>
    </submittedName>
</protein>
<reference evidence="2" key="1">
    <citation type="submission" date="2024-06" db="EMBL/GenBank/DDBJ databases">
        <title>Genome sequence of Vogesella sp. MAHUQ-64.</title>
        <authorList>
            <person name="Huq M.A."/>
        </authorList>
    </citation>
    <scope>NUCLEOTIDE SEQUENCE</scope>
    <source>
        <strain evidence="2">MAHUQ-64</strain>
    </source>
</reference>
<name>A0ABV1M7S6_9NEIS</name>
<evidence type="ECO:0000256" key="1">
    <source>
        <dbReference type="SAM" id="Phobius"/>
    </source>
</evidence>
<accession>A0ABV1M7S6</accession>
<dbReference type="EMBL" id="JBEFLD010000009">
    <property type="protein sequence ID" value="MEQ6292269.1"/>
    <property type="molecule type" value="Genomic_DNA"/>
</dbReference>
<dbReference type="PROSITE" id="PS00409">
    <property type="entry name" value="PROKAR_NTER_METHYL"/>
    <property type="match status" value="1"/>
</dbReference>
<keyword evidence="1" id="KW-0472">Membrane</keyword>
<evidence type="ECO:0000313" key="3">
    <source>
        <dbReference type="Proteomes" id="UP001433638"/>
    </source>
</evidence>
<evidence type="ECO:0000313" key="2">
    <source>
        <dbReference type="EMBL" id="MEQ6292269.1"/>
    </source>
</evidence>
<keyword evidence="1" id="KW-0812">Transmembrane</keyword>
<dbReference type="Pfam" id="PF07963">
    <property type="entry name" value="N_methyl"/>
    <property type="match status" value="1"/>
</dbReference>
<keyword evidence="1" id="KW-1133">Transmembrane helix</keyword>
<dbReference type="Proteomes" id="UP001433638">
    <property type="component" value="Unassembled WGS sequence"/>
</dbReference>
<sequence length="117" mass="12483">MQSRHFQSGLSLIEALIAIVILSVGLIGATKLQLSINMATQVSRQRVEAMAYARNKVELLRDAGACIAATEGPTTPYQGSTAYNLAVTCTTTTQPVVTVTWIDSKGDSNNLVIQTTI</sequence>
<proteinExistence type="predicted"/>
<comment type="caution">
    <text evidence="2">The sequence shown here is derived from an EMBL/GenBank/DDBJ whole genome shotgun (WGS) entry which is preliminary data.</text>
</comment>
<dbReference type="RefSeq" id="WP_349590310.1">
    <property type="nucleotide sequence ID" value="NZ_JBEFLD010000009.1"/>
</dbReference>
<dbReference type="InterPro" id="IPR012902">
    <property type="entry name" value="N_methyl_site"/>
</dbReference>
<dbReference type="NCBIfam" id="TIGR02532">
    <property type="entry name" value="IV_pilin_GFxxxE"/>
    <property type="match status" value="1"/>
</dbReference>
<organism evidence="2 3">
    <name type="scientific">Vogesella oryzagri</name>
    <dbReference type="NCBI Taxonomy" id="3160864"/>
    <lineage>
        <taxon>Bacteria</taxon>
        <taxon>Pseudomonadati</taxon>
        <taxon>Pseudomonadota</taxon>
        <taxon>Betaproteobacteria</taxon>
        <taxon>Neisseriales</taxon>
        <taxon>Chromobacteriaceae</taxon>
        <taxon>Vogesella</taxon>
    </lineage>
</organism>